<sequence>MVRETKIEISRAITMKTAPVMKGSLFISLLFHCLLLISLQKTFHINWIKEPLRVYHVEMIRLPVDELDKDGAGNRLSKNMTKEEHNENTEDTISLDTKDSRYTSYAKIIKSRLMQNWKYPKEAWENLIEGEITILFSIDRQGGLLDLTIMEPSRYEILDNETTHTIRTSAPFPPFPGSVTVKKLNIRANFSYRLGAKRQVSNESIQRNQL</sequence>
<reference evidence="6" key="1">
    <citation type="submission" date="2018-01" db="EMBL/GenBank/DDBJ databases">
        <authorList>
            <person name="Regsiter A."/>
            <person name="William W."/>
        </authorList>
    </citation>
    <scope>NUCLEOTIDE SEQUENCE</scope>
    <source>
        <strain evidence="6">TRIP AH-1</strain>
    </source>
</reference>
<dbReference type="SUPFAM" id="SSF74653">
    <property type="entry name" value="TolA/TonB C-terminal domain"/>
    <property type="match status" value="1"/>
</dbReference>
<protein>
    <recommendedName>
        <fullName evidence="5">TonB C-terminal domain-containing protein</fullName>
    </recommendedName>
</protein>
<dbReference type="EMBL" id="OJIN01000230">
    <property type="protein sequence ID" value="SPD76159.1"/>
    <property type="molecule type" value="Genomic_DNA"/>
</dbReference>
<keyword evidence="4" id="KW-0472">Membrane</keyword>
<evidence type="ECO:0000256" key="3">
    <source>
        <dbReference type="ARBA" id="ARBA00022989"/>
    </source>
</evidence>
<evidence type="ECO:0000256" key="4">
    <source>
        <dbReference type="ARBA" id="ARBA00023136"/>
    </source>
</evidence>
<gene>
    <name evidence="6" type="ORF">PITCH_A840045</name>
</gene>
<proteinExistence type="predicted"/>
<feature type="domain" description="TonB C-terminal" evidence="5">
    <location>
        <begin position="104"/>
        <end position="201"/>
    </location>
</feature>
<dbReference type="AlphaFoldDB" id="A0A445N378"/>
<dbReference type="GO" id="GO:0055085">
    <property type="term" value="P:transmembrane transport"/>
    <property type="evidence" value="ECO:0007669"/>
    <property type="project" value="InterPro"/>
</dbReference>
<organism evidence="6">
    <name type="scientific">uncultured Desulfobacterium sp</name>
    <dbReference type="NCBI Taxonomy" id="201089"/>
    <lineage>
        <taxon>Bacteria</taxon>
        <taxon>Pseudomonadati</taxon>
        <taxon>Thermodesulfobacteriota</taxon>
        <taxon>Desulfobacteria</taxon>
        <taxon>Desulfobacterales</taxon>
        <taxon>Desulfobacteriaceae</taxon>
        <taxon>Desulfobacterium</taxon>
        <taxon>environmental samples</taxon>
    </lineage>
</organism>
<dbReference type="GO" id="GO:0016020">
    <property type="term" value="C:membrane"/>
    <property type="evidence" value="ECO:0007669"/>
    <property type="project" value="UniProtKB-SubCell"/>
</dbReference>
<comment type="subcellular location">
    <subcellularLocation>
        <location evidence="1">Membrane</location>
        <topology evidence="1">Single-pass membrane protein</topology>
    </subcellularLocation>
</comment>
<keyword evidence="2" id="KW-0812">Transmembrane</keyword>
<keyword evidence="3" id="KW-1133">Transmembrane helix</keyword>
<evidence type="ECO:0000313" key="6">
    <source>
        <dbReference type="EMBL" id="SPD76159.1"/>
    </source>
</evidence>
<dbReference type="Gene3D" id="3.30.1150.10">
    <property type="match status" value="1"/>
</dbReference>
<evidence type="ECO:0000259" key="5">
    <source>
        <dbReference type="PROSITE" id="PS52015"/>
    </source>
</evidence>
<name>A0A445N378_9BACT</name>
<evidence type="ECO:0000256" key="2">
    <source>
        <dbReference type="ARBA" id="ARBA00022692"/>
    </source>
</evidence>
<accession>A0A445N378</accession>
<dbReference type="PROSITE" id="PS52015">
    <property type="entry name" value="TONB_CTD"/>
    <property type="match status" value="1"/>
</dbReference>
<dbReference type="InterPro" id="IPR037682">
    <property type="entry name" value="TonB_C"/>
</dbReference>
<evidence type="ECO:0000256" key="1">
    <source>
        <dbReference type="ARBA" id="ARBA00004167"/>
    </source>
</evidence>
<dbReference type="NCBIfam" id="TIGR01352">
    <property type="entry name" value="tonB_Cterm"/>
    <property type="match status" value="1"/>
</dbReference>
<dbReference type="Pfam" id="PF03544">
    <property type="entry name" value="TonB_C"/>
    <property type="match status" value="1"/>
</dbReference>
<dbReference type="InterPro" id="IPR006260">
    <property type="entry name" value="TonB/TolA_C"/>
</dbReference>